<sequence length="1016" mass="113474">MSKDTKHGDFRLRETFGRVREKSGKFWKNRECSDRFGNSGNRFLASENIMKDTKHGGFRIRETFGRVREKSGKFWKSRECSDHFRNSRNRFLGPENIRKDTKHGGFRFRETFGRVREKSGKFWKSRECSDHFRNSRNRFLGPENMSKDTKHGGFRLRERRVRDRSGKFWKSRECSDHFRNSRNRFLGPENIRKDTKHGGFRLRESSGKIGKIREGSGRFGNSRNRFLEPENIRKDIKHDDPSLLCEAGGVGCADPAGGFAAPVAASLPTAWPAATHLPAWKKLLKRIGGHSFGDLGKVVAVIENIRPENVNLLISGKWDPAESNSTSAVSLAATVRELFKFQESSGKIGTVRECLYRFGSSPNRFPVPENVRKDIKHGGFRLRENFGKIREKSGGLELFRGYLRESSGKIGNIRQRWDHFRNSCNRFLGPENIRKDTKHGGFRLRESSGKIGRARDRFGNDRNRLLAPKNIWKDNKHGVSSLRESSDKIGKIREMLRESSGKIGRARIVSGILVIDSLHPKIYGKTPNTVFLAFGRVRTKSGKFWKSRECPDRFRNSRNRFLESENIRKDSKHDGPSLRESSGKIERARIVSGIAVIDSLHPKIYGMTPNTVFLAFGRVRAKSGKVGSARIISGIVAIDSSHLKNIWKDTKHGVSSLRERDIKHDGPSLRESSGKIERARIVLGIAVIDSLHLKIYGVTPNTVFLAFGRPSGEFGQNRENLGKVGSTRIVSRIVVIDTLHPKIYGKTPNTVFLAFGRVRAKSGIFGKSRECWDHFRNSYNRFLGPENIRKDTKHGVFRLQKSSGKIGRARIFSGIVAIDSSHLKIYGKTPNTMFLAFGRLRDGNSGFLAVPKFIVGPFRSFGNANLTCNARPNLASPISSSARLAGSAAPTPRGGFAAPVAASLPTAWPAATHLPAWKKLLKRIGGHSFGDLEKVVAVIEDILPENVNSLQAGGVGCADPAGGFAARVAASLPTAWPAATHLPAWKKLLKRIGGHSFGDLGKVVAVIENIRPENVN</sequence>
<dbReference type="EMBL" id="JAPWTJ010000254">
    <property type="protein sequence ID" value="KAJ8980539.1"/>
    <property type="molecule type" value="Genomic_DNA"/>
</dbReference>
<evidence type="ECO:0000313" key="1">
    <source>
        <dbReference type="EMBL" id="KAJ8980539.1"/>
    </source>
</evidence>
<organism evidence="1 2">
    <name type="scientific">Molorchus minor</name>
    <dbReference type="NCBI Taxonomy" id="1323400"/>
    <lineage>
        <taxon>Eukaryota</taxon>
        <taxon>Metazoa</taxon>
        <taxon>Ecdysozoa</taxon>
        <taxon>Arthropoda</taxon>
        <taxon>Hexapoda</taxon>
        <taxon>Insecta</taxon>
        <taxon>Pterygota</taxon>
        <taxon>Neoptera</taxon>
        <taxon>Endopterygota</taxon>
        <taxon>Coleoptera</taxon>
        <taxon>Polyphaga</taxon>
        <taxon>Cucujiformia</taxon>
        <taxon>Chrysomeloidea</taxon>
        <taxon>Cerambycidae</taxon>
        <taxon>Lamiinae</taxon>
        <taxon>Monochamini</taxon>
        <taxon>Molorchus</taxon>
    </lineage>
</organism>
<accession>A0ABQ9JQI4</accession>
<name>A0ABQ9JQI4_9CUCU</name>
<gene>
    <name evidence="1" type="ORF">NQ317_008337</name>
</gene>
<evidence type="ECO:0000313" key="2">
    <source>
        <dbReference type="Proteomes" id="UP001162164"/>
    </source>
</evidence>
<feature type="non-terminal residue" evidence="1">
    <location>
        <position position="1016"/>
    </location>
</feature>
<keyword evidence="2" id="KW-1185">Reference proteome</keyword>
<reference evidence="1" key="1">
    <citation type="journal article" date="2023" name="Insect Mol. Biol.">
        <title>Genome sequencing provides insights into the evolution of gene families encoding plant cell wall-degrading enzymes in longhorned beetles.</title>
        <authorList>
            <person name="Shin N.R."/>
            <person name="Okamura Y."/>
            <person name="Kirsch R."/>
            <person name="Pauchet Y."/>
        </authorList>
    </citation>
    <scope>NUCLEOTIDE SEQUENCE</scope>
    <source>
        <strain evidence="1">MMC_N1</strain>
    </source>
</reference>
<proteinExistence type="predicted"/>
<protein>
    <submittedName>
        <fullName evidence="1">Uncharacterized protein</fullName>
    </submittedName>
</protein>
<comment type="caution">
    <text evidence="1">The sequence shown here is derived from an EMBL/GenBank/DDBJ whole genome shotgun (WGS) entry which is preliminary data.</text>
</comment>
<dbReference type="Proteomes" id="UP001162164">
    <property type="component" value="Unassembled WGS sequence"/>
</dbReference>